<evidence type="ECO:0000256" key="1">
    <source>
        <dbReference type="SAM" id="MobiDB-lite"/>
    </source>
</evidence>
<comment type="caution">
    <text evidence="2">The sequence shown here is derived from an EMBL/GenBank/DDBJ whole genome shotgun (WGS) entry which is preliminary data.</text>
</comment>
<feature type="region of interest" description="Disordered" evidence="1">
    <location>
        <begin position="207"/>
        <end position="252"/>
    </location>
</feature>
<feature type="region of interest" description="Disordered" evidence="1">
    <location>
        <begin position="108"/>
        <end position="129"/>
    </location>
</feature>
<evidence type="ECO:0000313" key="2">
    <source>
        <dbReference type="EMBL" id="KAJ6258721.1"/>
    </source>
</evidence>
<organism evidence="2 3">
    <name type="scientific">Drechslerella dactyloides</name>
    <name type="common">Nematode-trapping fungus</name>
    <name type="synonym">Arthrobotrys dactyloides</name>
    <dbReference type="NCBI Taxonomy" id="74499"/>
    <lineage>
        <taxon>Eukaryota</taxon>
        <taxon>Fungi</taxon>
        <taxon>Dikarya</taxon>
        <taxon>Ascomycota</taxon>
        <taxon>Pezizomycotina</taxon>
        <taxon>Orbiliomycetes</taxon>
        <taxon>Orbiliales</taxon>
        <taxon>Orbiliaceae</taxon>
        <taxon>Drechslerella</taxon>
    </lineage>
</organism>
<evidence type="ECO:0000313" key="3">
    <source>
        <dbReference type="Proteomes" id="UP001221413"/>
    </source>
</evidence>
<keyword evidence="3" id="KW-1185">Reference proteome</keyword>
<name>A0AAD6IY26_DREDA</name>
<gene>
    <name evidence="2" type="ORF">Dda_6772</name>
</gene>
<dbReference type="AlphaFoldDB" id="A0AAD6IY26"/>
<protein>
    <submittedName>
        <fullName evidence="2">Uncharacterized protein</fullName>
    </submittedName>
</protein>
<dbReference type="Proteomes" id="UP001221413">
    <property type="component" value="Unassembled WGS sequence"/>
</dbReference>
<accession>A0AAD6IY26</accession>
<reference evidence="2" key="1">
    <citation type="submission" date="2023-01" db="EMBL/GenBank/DDBJ databases">
        <title>The chitinases involved in constricting ring structure development in the nematode-trapping fungus Drechslerella dactyloides.</title>
        <authorList>
            <person name="Wang R."/>
            <person name="Zhang L."/>
            <person name="Tang P."/>
            <person name="Li S."/>
            <person name="Liang L."/>
        </authorList>
    </citation>
    <scope>NUCLEOTIDE SEQUENCE</scope>
    <source>
        <strain evidence="2">YMF1.00031</strain>
    </source>
</reference>
<sequence>MRIQLGKTSLSESFKGANITGASPTLAEKHTFASLTGSLTDSQRAHLREARAEEIFDQNTPFSTIRLMLARAAECPDAPTPTHLFQQILDYFGSDDDQMLALLQSQKLKQQRPKLHSRENDLSDPSVVSKSSIDINRTIASEGKSLASGTCTPSSGEPQLSNAEIMVYLSTMFGDIKSLVPGMDGTPNGLRDDESLGYVSDCEPCDYESSVDGSDIASAQKESKKDEAREEDPDITPRQARRDIDEDYDMDK</sequence>
<dbReference type="EMBL" id="JAQGDS010000008">
    <property type="protein sequence ID" value="KAJ6258721.1"/>
    <property type="molecule type" value="Genomic_DNA"/>
</dbReference>
<proteinExistence type="predicted"/>